<dbReference type="PANTHER" id="PTHR43058">
    <property type="entry name" value="SLR0655 PROTEIN"/>
    <property type="match status" value="1"/>
</dbReference>
<evidence type="ECO:0000256" key="1">
    <source>
        <dbReference type="SAM" id="MobiDB-lite"/>
    </source>
</evidence>
<dbReference type="Proteomes" id="UP001164706">
    <property type="component" value="Chromosome"/>
</dbReference>
<protein>
    <submittedName>
        <fullName evidence="3">DUF427 domain-containing protein</fullName>
    </submittedName>
</protein>
<dbReference type="Pfam" id="PF04248">
    <property type="entry name" value="NTP_transf_9"/>
    <property type="match status" value="1"/>
</dbReference>
<dbReference type="InterPro" id="IPR038694">
    <property type="entry name" value="DUF427_sf"/>
</dbReference>
<accession>A0A9E8MJN0</accession>
<evidence type="ECO:0000313" key="3">
    <source>
        <dbReference type="EMBL" id="WAB80771.1"/>
    </source>
</evidence>
<dbReference type="RefSeq" id="WP_267780466.1">
    <property type="nucleotide sequence ID" value="NZ_CP113089.1"/>
</dbReference>
<evidence type="ECO:0000259" key="2">
    <source>
        <dbReference type="Pfam" id="PF04248"/>
    </source>
</evidence>
<dbReference type="AlphaFoldDB" id="A0A9E8MJN0"/>
<evidence type="ECO:0000313" key="4">
    <source>
        <dbReference type="Proteomes" id="UP001164706"/>
    </source>
</evidence>
<dbReference type="PANTHER" id="PTHR43058:SF1">
    <property type="entry name" value="DUF427 DOMAIN-CONTAINING PROTEIN"/>
    <property type="match status" value="1"/>
</dbReference>
<sequence>MARPKRIAPGPGQESVWDYPRPPRVEPVHARVTIELGGRVIADTTRAVRVLETSHPPAYYLPQEDFVEGALQPVDGSTFCEFKGRAAYFDVVQGATTARQAAWTYPEPSRGFAELAGLVSVYPGRMDRCTVDGEEVQAQEGDFYGGWITRAIVGPFKGAAGTWGW</sequence>
<dbReference type="KEGG" id="mdb:OVN18_09350"/>
<organism evidence="3 4">
    <name type="scientific">Microcella daejeonensis</name>
    <dbReference type="NCBI Taxonomy" id="2994971"/>
    <lineage>
        <taxon>Bacteria</taxon>
        <taxon>Bacillati</taxon>
        <taxon>Actinomycetota</taxon>
        <taxon>Actinomycetes</taxon>
        <taxon>Micrococcales</taxon>
        <taxon>Microbacteriaceae</taxon>
        <taxon>Microcella</taxon>
    </lineage>
</organism>
<dbReference type="InterPro" id="IPR007361">
    <property type="entry name" value="DUF427"/>
</dbReference>
<dbReference type="EMBL" id="CP113089">
    <property type="protein sequence ID" value="WAB80771.1"/>
    <property type="molecule type" value="Genomic_DNA"/>
</dbReference>
<name>A0A9E8MJN0_9MICO</name>
<reference evidence="3" key="1">
    <citation type="submission" date="2022-11" db="EMBL/GenBank/DDBJ databases">
        <title>Description of Microcella daejonensis nov. sp, isolated from riverside soil.</title>
        <authorList>
            <person name="Molina K.M."/>
            <person name="Kim S.B."/>
        </authorList>
    </citation>
    <scope>NUCLEOTIDE SEQUENCE</scope>
    <source>
        <strain evidence="3">MMS21-STM12</strain>
    </source>
</reference>
<feature type="domain" description="DUF427" evidence="2">
    <location>
        <begin position="32"/>
        <end position="123"/>
    </location>
</feature>
<proteinExistence type="predicted"/>
<keyword evidence="4" id="KW-1185">Reference proteome</keyword>
<gene>
    <name evidence="3" type="ORF">OVN18_09350</name>
</gene>
<dbReference type="Gene3D" id="2.170.150.40">
    <property type="entry name" value="Domain of unknown function (DUF427)"/>
    <property type="match status" value="1"/>
</dbReference>
<feature type="region of interest" description="Disordered" evidence="1">
    <location>
        <begin position="1"/>
        <end position="21"/>
    </location>
</feature>